<keyword evidence="3" id="KW-1185">Reference proteome</keyword>
<dbReference type="EMBL" id="JAKRVX010000001">
    <property type="protein sequence ID" value="MCL9815969.1"/>
    <property type="molecule type" value="Genomic_DNA"/>
</dbReference>
<feature type="binding site" evidence="1">
    <location>
        <position position="116"/>
    </location>
    <ligand>
        <name>Fe cation</name>
        <dbReference type="ChEBI" id="CHEBI:24875"/>
    </ligand>
</feature>
<dbReference type="GO" id="GO:0005886">
    <property type="term" value="C:plasma membrane"/>
    <property type="evidence" value="ECO:0007669"/>
    <property type="project" value="UniProtKB-SubCell"/>
</dbReference>
<dbReference type="GO" id="GO:0016121">
    <property type="term" value="P:carotene catabolic process"/>
    <property type="evidence" value="ECO:0007669"/>
    <property type="project" value="UniProtKB-UniRule"/>
</dbReference>
<comment type="caution">
    <text evidence="2">The sequence shown here is derived from an EMBL/GenBank/DDBJ whole genome shotgun (WGS) entry which is preliminary data.</text>
</comment>
<feature type="transmembrane region" description="Helical" evidence="1">
    <location>
        <begin position="20"/>
        <end position="40"/>
    </location>
</feature>
<dbReference type="RefSeq" id="WP_250582892.1">
    <property type="nucleotide sequence ID" value="NZ_JAKRVX010000001.1"/>
</dbReference>
<proteinExistence type="inferred from homology"/>
<keyword evidence="1" id="KW-1003">Cell membrane</keyword>
<feature type="transmembrane region" description="Helical" evidence="1">
    <location>
        <begin position="79"/>
        <end position="112"/>
    </location>
</feature>
<feature type="binding site" evidence="1">
    <location>
        <position position="254"/>
    </location>
    <ligand>
        <name>Fe cation</name>
        <dbReference type="ChEBI" id="CHEBI:24875"/>
    </ligand>
</feature>
<dbReference type="HAMAP" id="MF_02093">
    <property type="entry name" value="Beta_carotene_diox"/>
    <property type="match status" value="1"/>
</dbReference>
<comment type="subcellular location">
    <subcellularLocation>
        <location evidence="1">Cell membrane</location>
        <topology evidence="1">Multi-pass membrane protein</topology>
    </subcellularLocation>
</comment>
<reference evidence="2" key="2">
    <citation type="submission" date="2022-02" db="EMBL/GenBank/DDBJ databases">
        <authorList>
            <person name="Elcheninov A.G."/>
            <person name="Sorokin D.Y."/>
            <person name="Kublanov I.V."/>
        </authorList>
    </citation>
    <scope>NUCLEOTIDE SEQUENCE</scope>
    <source>
        <strain evidence="2">AArc-St2</strain>
    </source>
</reference>
<dbReference type="Pfam" id="PF15461">
    <property type="entry name" value="BCD"/>
    <property type="match status" value="1"/>
</dbReference>
<dbReference type="Proteomes" id="UP001203207">
    <property type="component" value="Unassembled WGS sequence"/>
</dbReference>
<feature type="transmembrane region" description="Helical" evidence="1">
    <location>
        <begin position="289"/>
        <end position="311"/>
    </location>
</feature>
<feature type="transmembrane region" description="Helical" evidence="1">
    <location>
        <begin position="233"/>
        <end position="252"/>
    </location>
</feature>
<protein>
    <recommendedName>
        <fullName evidence="1">Probable beta-carotene 15,15'-dioxygenase</fullName>
        <ecNumber evidence="1">1.13.11.63</ecNumber>
    </recommendedName>
</protein>
<sequence length="350" mass="38307">MSHSLRLSLPVQSALSQTTVRWPMLLLGGVVLFSPLIQWLPETVLYLPFLLSVVIFGLPHGAVDHLVPARLMSLPRRRSFALVGALYALAGGAYLLFWLLSPALAFVSFILLTWYHWGQGDVYTLYAVSGLDSLGNQVDRWLTILLRGGFPMFIPLLSHPGQYEQVAVAIVSLFDPAAVPMLAVVFDPSIRIGGVIAFTVLTLVVIALGYYRVHTGIDPHRGWLGNCAEIGLLWIYFWVLPPVFAIGVYFACWHSIRHIGRLAAIDDRSVAAIERGSIKTALRQFGSDAAPLTAASLIVFVGLFIGLSVGIDANSLLAVYLVGIALLTLPHVLIVTWMDRTQLPSWVATE</sequence>
<dbReference type="GO" id="GO:0010436">
    <property type="term" value="F:carotenoid dioxygenase activity"/>
    <property type="evidence" value="ECO:0007669"/>
    <property type="project" value="UniProtKB-UniRule"/>
</dbReference>
<dbReference type="GO" id="GO:0003834">
    <property type="term" value="F:beta-carotene 15,15'-dioxygenase activity"/>
    <property type="evidence" value="ECO:0007669"/>
    <property type="project" value="UniProtKB-EC"/>
</dbReference>
<gene>
    <name evidence="2" type="ORF">AArcSt2_03340</name>
</gene>
<comment type="cofactor">
    <cofactor evidence="1">
        <name>Fe(2+)</name>
        <dbReference type="ChEBI" id="CHEBI:29033"/>
    </cofactor>
</comment>
<keyword evidence="1" id="KW-0408">Iron</keyword>
<keyword evidence="1" id="KW-0479">Metal-binding</keyword>
<evidence type="ECO:0000313" key="3">
    <source>
        <dbReference type="Proteomes" id="UP001203207"/>
    </source>
</evidence>
<comment type="similarity">
    <text evidence="1">Belongs to the Brp/Blh beta-carotene diooxygenase family.</text>
</comment>
<keyword evidence="1" id="KW-0472">Membrane</keyword>
<feature type="binding site" evidence="1">
    <location>
        <position position="258"/>
    </location>
    <ligand>
        <name>Fe cation</name>
        <dbReference type="ChEBI" id="CHEBI:24875"/>
    </ligand>
</feature>
<comment type="function">
    <text evidence="1">Catalyzes the cleavage of beta-carotene at its central double bond (15,15') to yield two molecules of all-trans-retinal.</text>
</comment>
<feature type="transmembrane region" description="Helical" evidence="1">
    <location>
        <begin position="46"/>
        <end position="67"/>
    </location>
</feature>
<dbReference type="GO" id="GO:0005506">
    <property type="term" value="F:iron ion binding"/>
    <property type="evidence" value="ECO:0007669"/>
    <property type="project" value="UniProtKB-UniRule"/>
</dbReference>
<dbReference type="AlphaFoldDB" id="A0AAE3K9E0"/>
<dbReference type="EC" id="1.13.11.63" evidence="1"/>
<organism evidence="2 3">
    <name type="scientific">Natronocalculus amylovorans</name>
    <dbReference type="NCBI Taxonomy" id="2917812"/>
    <lineage>
        <taxon>Archaea</taxon>
        <taxon>Methanobacteriati</taxon>
        <taxon>Methanobacteriota</taxon>
        <taxon>Stenosarchaea group</taxon>
        <taxon>Halobacteria</taxon>
        <taxon>Halobacteriales</taxon>
        <taxon>Haloferacaceae</taxon>
        <taxon>Natronocalculus</taxon>
    </lineage>
</organism>
<reference evidence="2" key="1">
    <citation type="journal article" date="2022" name="Syst. Appl. Microbiol.">
        <title>Natronocalculus amylovorans gen. nov., sp. nov., and Natranaeroarchaeum aerophilus sp. nov., dominant culturable amylolytic natronoarchaea from hypersaline soda lakes in southwestern Siberia.</title>
        <authorList>
            <person name="Sorokin D.Y."/>
            <person name="Elcheninov A.G."/>
            <person name="Khizhniak T.V."/>
            <person name="Koenen M."/>
            <person name="Bale N.J."/>
            <person name="Damste J.S.S."/>
            <person name="Kublanov I.V."/>
        </authorList>
    </citation>
    <scope>NUCLEOTIDE SEQUENCE</scope>
    <source>
        <strain evidence="2">AArc-St2</strain>
    </source>
</reference>
<keyword evidence="1" id="KW-0560">Oxidoreductase</keyword>
<evidence type="ECO:0000256" key="1">
    <source>
        <dbReference type="HAMAP-Rule" id="MF_02093"/>
    </source>
</evidence>
<accession>A0AAE3K9E0</accession>
<keyword evidence="1" id="KW-1133">Transmembrane helix</keyword>
<evidence type="ECO:0000313" key="2">
    <source>
        <dbReference type="EMBL" id="MCL9815969.1"/>
    </source>
</evidence>
<feature type="transmembrane region" description="Helical" evidence="1">
    <location>
        <begin position="317"/>
        <end position="337"/>
    </location>
</feature>
<dbReference type="InterPro" id="IPR022270">
    <property type="entry name" value="Blh_diox"/>
</dbReference>
<dbReference type="NCBIfam" id="TIGR03753">
    <property type="entry name" value="blh_monoox"/>
    <property type="match status" value="1"/>
</dbReference>
<name>A0AAE3K9E0_9EURY</name>
<feature type="binding site" evidence="1">
    <location>
        <position position="60"/>
    </location>
    <ligand>
        <name>Fe cation</name>
        <dbReference type="ChEBI" id="CHEBI:24875"/>
    </ligand>
</feature>
<keyword evidence="1" id="KW-0223">Dioxygenase</keyword>
<feature type="transmembrane region" description="Helical" evidence="1">
    <location>
        <begin position="192"/>
        <end position="213"/>
    </location>
</feature>
<comment type="catalytic activity">
    <reaction evidence="1">
        <text>all-trans-beta-carotene + O2 = 2 all-trans-retinal</text>
        <dbReference type="Rhea" id="RHEA:32887"/>
        <dbReference type="ChEBI" id="CHEBI:15379"/>
        <dbReference type="ChEBI" id="CHEBI:17579"/>
        <dbReference type="ChEBI" id="CHEBI:17898"/>
        <dbReference type="EC" id="1.13.11.63"/>
    </reaction>
</comment>
<keyword evidence="1" id="KW-0812">Transmembrane</keyword>